<protein>
    <recommendedName>
        <fullName evidence="1">MHD domain-containing protein</fullName>
    </recommendedName>
</protein>
<dbReference type="EMBL" id="BDIP01005480">
    <property type="protein sequence ID" value="GIQ89832.1"/>
    <property type="molecule type" value="Genomic_DNA"/>
</dbReference>
<dbReference type="PROSITE" id="PS51072">
    <property type="entry name" value="MHD"/>
    <property type="match status" value="1"/>
</dbReference>
<feature type="non-terminal residue" evidence="2">
    <location>
        <position position="113"/>
    </location>
</feature>
<dbReference type="Pfam" id="PF00928">
    <property type="entry name" value="Adap_comp_sub"/>
    <property type="match status" value="1"/>
</dbReference>
<keyword evidence="3" id="KW-1185">Reference proteome</keyword>
<dbReference type="AlphaFoldDB" id="A0A9K3GNV9"/>
<organism evidence="2 3">
    <name type="scientific">Kipferlia bialata</name>
    <dbReference type="NCBI Taxonomy" id="797122"/>
    <lineage>
        <taxon>Eukaryota</taxon>
        <taxon>Metamonada</taxon>
        <taxon>Carpediemonas-like organisms</taxon>
        <taxon>Kipferlia</taxon>
    </lineage>
</organism>
<name>A0A9K3GNV9_9EUKA</name>
<dbReference type="OrthoDB" id="10259133at2759"/>
<evidence type="ECO:0000313" key="3">
    <source>
        <dbReference type="Proteomes" id="UP000265618"/>
    </source>
</evidence>
<dbReference type="SUPFAM" id="SSF49447">
    <property type="entry name" value="Second domain of Mu2 adaptin subunit (ap50) of ap2 adaptor"/>
    <property type="match status" value="1"/>
</dbReference>
<gene>
    <name evidence="2" type="ORF">KIPB_012417</name>
</gene>
<dbReference type="InterPro" id="IPR036168">
    <property type="entry name" value="AP2_Mu_C_sf"/>
</dbReference>
<dbReference type="InterPro" id="IPR028565">
    <property type="entry name" value="MHD"/>
</dbReference>
<dbReference type="InterPro" id="IPR050431">
    <property type="entry name" value="Adaptor_comp_med_subunit"/>
</dbReference>
<accession>A0A9K3GNV9</accession>
<dbReference type="Gene3D" id="2.60.40.1170">
    <property type="entry name" value="Mu homology domain, subdomain B"/>
    <property type="match status" value="1"/>
</dbReference>
<proteinExistence type="predicted"/>
<dbReference type="PANTHER" id="PTHR10529">
    <property type="entry name" value="AP COMPLEX SUBUNIT MU"/>
    <property type="match status" value="1"/>
</dbReference>
<feature type="domain" description="MHD" evidence="1">
    <location>
        <begin position="1"/>
        <end position="113"/>
    </location>
</feature>
<evidence type="ECO:0000259" key="1">
    <source>
        <dbReference type="PROSITE" id="PS51072"/>
    </source>
</evidence>
<evidence type="ECO:0000313" key="2">
    <source>
        <dbReference type="EMBL" id="GIQ89832.1"/>
    </source>
</evidence>
<sequence>VPIPADADTPVFQASSGKASYDAGASCFVWKLKQCPGKEEYTLRAEFGFPSSREDGDEEATQSAKPVEVNFSVPYFCVSGLQIRYLKVHEQVLGYRAMPWVRYLTSGSLISRR</sequence>
<reference evidence="2 3" key="1">
    <citation type="journal article" date="2018" name="PLoS ONE">
        <title>The draft genome of Kipferlia bialata reveals reductive genome evolution in fornicate parasites.</title>
        <authorList>
            <person name="Tanifuji G."/>
            <person name="Takabayashi S."/>
            <person name="Kume K."/>
            <person name="Takagi M."/>
            <person name="Nakayama T."/>
            <person name="Kamikawa R."/>
            <person name="Inagaki Y."/>
            <person name="Hashimoto T."/>
        </authorList>
    </citation>
    <scope>NUCLEOTIDE SEQUENCE [LARGE SCALE GENOMIC DNA]</scope>
    <source>
        <strain evidence="2">NY0173</strain>
    </source>
</reference>
<comment type="caution">
    <text evidence="2">The sequence shown here is derived from an EMBL/GenBank/DDBJ whole genome shotgun (WGS) entry which is preliminary data.</text>
</comment>
<dbReference type="Proteomes" id="UP000265618">
    <property type="component" value="Unassembled WGS sequence"/>
</dbReference>